<dbReference type="InterPro" id="IPR051793">
    <property type="entry name" value="NADH:flavin_oxidoreductase"/>
</dbReference>
<evidence type="ECO:0000313" key="6">
    <source>
        <dbReference type="EMBL" id="GKH04325.1"/>
    </source>
</evidence>
<name>A0AA37JMI5_9FIRM</name>
<accession>A0AA37JMI5</accession>
<dbReference type="AlphaFoldDB" id="A0AA37JMI5"/>
<dbReference type="EMBL" id="BQNJ01000002">
    <property type="protein sequence ID" value="GKH04325.1"/>
    <property type="molecule type" value="Genomic_DNA"/>
</dbReference>
<proteinExistence type="predicted"/>
<dbReference type="Gene3D" id="3.50.50.60">
    <property type="entry name" value="FAD/NAD(P)-binding domain"/>
    <property type="match status" value="1"/>
</dbReference>
<evidence type="ECO:0000313" key="7">
    <source>
        <dbReference type="Proteomes" id="UP001055091"/>
    </source>
</evidence>
<dbReference type="Pfam" id="PF07992">
    <property type="entry name" value="Pyr_redox_2"/>
    <property type="match status" value="1"/>
</dbReference>
<gene>
    <name evidence="6" type="ORF">CE91St55_63060</name>
</gene>
<evidence type="ECO:0000256" key="4">
    <source>
        <dbReference type="ARBA" id="ARBA00023002"/>
    </source>
</evidence>
<evidence type="ECO:0000256" key="1">
    <source>
        <dbReference type="ARBA" id="ARBA00001917"/>
    </source>
</evidence>
<keyword evidence="3" id="KW-0288">FMN</keyword>
<dbReference type="InterPro" id="IPR036188">
    <property type="entry name" value="FAD/NAD-bd_sf"/>
</dbReference>
<feature type="domain" description="FAD/NAD(P)-binding" evidence="5">
    <location>
        <begin position="1"/>
        <end position="96"/>
    </location>
</feature>
<dbReference type="GO" id="GO:0016491">
    <property type="term" value="F:oxidoreductase activity"/>
    <property type="evidence" value="ECO:0007669"/>
    <property type="project" value="UniProtKB-KW"/>
</dbReference>
<dbReference type="Proteomes" id="UP001055091">
    <property type="component" value="Unassembled WGS sequence"/>
</dbReference>
<comment type="cofactor">
    <cofactor evidence="1">
        <name>FMN</name>
        <dbReference type="ChEBI" id="CHEBI:58210"/>
    </cofactor>
</comment>
<evidence type="ECO:0000259" key="5">
    <source>
        <dbReference type="Pfam" id="PF07992"/>
    </source>
</evidence>
<sequence length="128" mass="14244">MIGSETALDLAEKGHEVTLVEMLPQIMNGVATTDFLAYSERIEKTNMQIMTNTRLIAVKDHGVTVQGPHDFEKLDADTVVLAIGLRAKQELYHELKERGKEVYLVGDAVKAGKIFDAFHTAYRTALKI</sequence>
<dbReference type="Gene3D" id="3.40.50.720">
    <property type="entry name" value="NAD(P)-binding Rossmann-like Domain"/>
    <property type="match status" value="1"/>
</dbReference>
<evidence type="ECO:0000256" key="2">
    <source>
        <dbReference type="ARBA" id="ARBA00022630"/>
    </source>
</evidence>
<dbReference type="SUPFAM" id="SSF51905">
    <property type="entry name" value="FAD/NAD(P)-binding domain"/>
    <property type="match status" value="1"/>
</dbReference>
<comment type="caution">
    <text evidence="6">The sequence shown here is derived from an EMBL/GenBank/DDBJ whole genome shotgun (WGS) entry which is preliminary data.</text>
</comment>
<keyword evidence="2" id="KW-0285">Flavoprotein</keyword>
<protein>
    <recommendedName>
        <fullName evidence="5">FAD/NAD(P)-binding domain-containing protein</fullName>
    </recommendedName>
</protein>
<evidence type="ECO:0000256" key="3">
    <source>
        <dbReference type="ARBA" id="ARBA00022643"/>
    </source>
</evidence>
<dbReference type="PANTHER" id="PTHR42917">
    <property type="entry name" value="2,4-DIENOYL-COA REDUCTASE"/>
    <property type="match status" value="1"/>
</dbReference>
<dbReference type="PANTHER" id="PTHR42917:SF2">
    <property type="entry name" value="2,4-DIENOYL-COA REDUCTASE [(2E)-ENOYL-COA-PRODUCING]"/>
    <property type="match status" value="1"/>
</dbReference>
<organism evidence="6 7">
    <name type="scientific">Hungatella hathewayi</name>
    <dbReference type="NCBI Taxonomy" id="154046"/>
    <lineage>
        <taxon>Bacteria</taxon>
        <taxon>Bacillati</taxon>
        <taxon>Bacillota</taxon>
        <taxon>Clostridia</taxon>
        <taxon>Lachnospirales</taxon>
        <taxon>Lachnospiraceae</taxon>
        <taxon>Hungatella</taxon>
    </lineage>
</organism>
<keyword evidence="4" id="KW-0560">Oxidoreductase</keyword>
<reference evidence="6" key="1">
    <citation type="submission" date="2022-01" db="EMBL/GenBank/DDBJ databases">
        <title>Novel bile acid biosynthetic pathways are enriched in the microbiome of centenarians.</title>
        <authorList>
            <person name="Sato Y."/>
            <person name="Atarashi K."/>
            <person name="Plichta R.D."/>
            <person name="Arai Y."/>
            <person name="Sasajima S."/>
            <person name="Kearney M.S."/>
            <person name="Suda W."/>
            <person name="Takeshita K."/>
            <person name="Sasaki T."/>
            <person name="Okamoto S."/>
            <person name="Skelly N.A."/>
            <person name="Okamura Y."/>
            <person name="Vlamakis H."/>
            <person name="Li Y."/>
            <person name="Tanoue T."/>
            <person name="Takei H."/>
            <person name="Nittono H."/>
            <person name="Narushima S."/>
            <person name="Irie J."/>
            <person name="Itoh H."/>
            <person name="Moriya K."/>
            <person name="Sugiura Y."/>
            <person name="Suematsu M."/>
            <person name="Moritoki N."/>
            <person name="Shibata S."/>
            <person name="Littman R.D."/>
            <person name="Fischbach A.M."/>
            <person name="Uwamino Y."/>
            <person name="Inoue T."/>
            <person name="Honda A."/>
            <person name="Hattori M."/>
            <person name="Murai T."/>
            <person name="Xavier J.R."/>
            <person name="Hirose N."/>
            <person name="Honda K."/>
        </authorList>
    </citation>
    <scope>NUCLEOTIDE SEQUENCE</scope>
    <source>
        <strain evidence="6">CE91-St55</strain>
    </source>
</reference>
<dbReference type="InterPro" id="IPR023753">
    <property type="entry name" value="FAD/NAD-binding_dom"/>
</dbReference>